<gene>
    <name evidence="1" type="ORF">WH47_04579</name>
</gene>
<proteinExistence type="predicted"/>
<dbReference type="EMBL" id="KQ414666">
    <property type="protein sequence ID" value="KOC64989.1"/>
    <property type="molecule type" value="Genomic_DNA"/>
</dbReference>
<protein>
    <submittedName>
        <fullName evidence="1">Uncharacterized protein</fullName>
    </submittedName>
</protein>
<sequence>MTQKEKWPVEQLTGIGNCALSAVTPENFLLHTNHKESLRLLIGLTPDRFT</sequence>
<accession>A0A0L7R2C4</accession>
<dbReference type="Proteomes" id="UP000053825">
    <property type="component" value="Unassembled WGS sequence"/>
</dbReference>
<evidence type="ECO:0000313" key="1">
    <source>
        <dbReference type="EMBL" id="KOC64989.1"/>
    </source>
</evidence>
<organism evidence="1 2">
    <name type="scientific">Habropoda laboriosa</name>
    <dbReference type="NCBI Taxonomy" id="597456"/>
    <lineage>
        <taxon>Eukaryota</taxon>
        <taxon>Metazoa</taxon>
        <taxon>Ecdysozoa</taxon>
        <taxon>Arthropoda</taxon>
        <taxon>Hexapoda</taxon>
        <taxon>Insecta</taxon>
        <taxon>Pterygota</taxon>
        <taxon>Neoptera</taxon>
        <taxon>Endopterygota</taxon>
        <taxon>Hymenoptera</taxon>
        <taxon>Apocrita</taxon>
        <taxon>Aculeata</taxon>
        <taxon>Apoidea</taxon>
        <taxon>Anthophila</taxon>
        <taxon>Apidae</taxon>
        <taxon>Habropoda</taxon>
    </lineage>
</organism>
<name>A0A0L7R2C4_9HYME</name>
<keyword evidence="2" id="KW-1185">Reference proteome</keyword>
<evidence type="ECO:0000313" key="2">
    <source>
        <dbReference type="Proteomes" id="UP000053825"/>
    </source>
</evidence>
<dbReference type="AlphaFoldDB" id="A0A0L7R2C4"/>
<reference evidence="1 2" key="1">
    <citation type="submission" date="2015-07" db="EMBL/GenBank/DDBJ databases">
        <title>The genome of Habropoda laboriosa.</title>
        <authorList>
            <person name="Pan H."/>
            <person name="Kapheim K."/>
        </authorList>
    </citation>
    <scope>NUCLEOTIDE SEQUENCE [LARGE SCALE GENOMIC DNA]</scope>
    <source>
        <strain evidence="1">0110345459</strain>
    </source>
</reference>